<protein>
    <submittedName>
        <fullName evidence="3">DNA polymerase-3 subunit epsilon</fullName>
        <ecNumber evidence="3">2.7.7.7</ecNumber>
    </submittedName>
</protein>
<sequence>MYVFLDTETNRGPSKSEQKEKSGFENVPIKIVQMSYLITDDNFEVLKTFNKYYYSEKISPRAYKTHGLSPEDLKELSKSTFEEDSELILVDLKEDVLVTHNIEWDWDLCLKEEFKRCNVEYSQNTFCTMKYFTNICKIPNPYGYKNYKWPSLEELLKYLKITKNEVSDCAQNYFGSVNGQHDSRFDSTAVYLAFKKASEKSIIKNGV</sequence>
<comment type="caution">
    <text evidence="3">The sequence shown here is derived from an EMBL/GenBank/DDBJ whole genome shotgun (WGS) entry which is preliminary data.</text>
</comment>
<evidence type="ECO:0000256" key="1">
    <source>
        <dbReference type="SAM" id="MobiDB-lite"/>
    </source>
</evidence>
<dbReference type="SUPFAM" id="SSF53098">
    <property type="entry name" value="Ribonuclease H-like"/>
    <property type="match status" value="1"/>
</dbReference>
<dbReference type="RefSeq" id="WP_181504476.1">
    <property type="nucleotide sequence ID" value="NZ_JACDUK010000003.1"/>
</dbReference>
<dbReference type="GO" id="GO:0045004">
    <property type="term" value="P:DNA replication proofreading"/>
    <property type="evidence" value="ECO:0007669"/>
    <property type="project" value="TreeGrafter"/>
</dbReference>
<gene>
    <name evidence="3" type="ORF">HNP89_001454</name>
</gene>
<evidence type="ECO:0000313" key="3">
    <source>
        <dbReference type="EMBL" id="MBA2853478.1"/>
    </source>
</evidence>
<dbReference type="GO" id="GO:0003887">
    <property type="term" value="F:DNA-directed DNA polymerase activity"/>
    <property type="evidence" value="ECO:0007669"/>
    <property type="project" value="UniProtKB-EC"/>
</dbReference>
<dbReference type="InterPro" id="IPR036397">
    <property type="entry name" value="RNaseH_sf"/>
</dbReference>
<evidence type="ECO:0000313" key="4">
    <source>
        <dbReference type="Proteomes" id="UP000522365"/>
    </source>
</evidence>
<dbReference type="InterPro" id="IPR013520">
    <property type="entry name" value="Ribonucl_H"/>
</dbReference>
<proteinExistence type="predicted"/>
<evidence type="ECO:0000259" key="2">
    <source>
        <dbReference type="SMART" id="SM00479"/>
    </source>
</evidence>
<dbReference type="SMART" id="SM00479">
    <property type="entry name" value="EXOIII"/>
    <property type="match status" value="1"/>
</dbReference>
<keyword evidence="3" id="KW-0548">Nucleotidyltransferase</keyword>
<reference evidence="3 4" key="1">
    <citation type="submission" date="2020-07" db="EMBL/GenBank/DDBJ databases">
        <title>Genomic Encyclopedia of Type Strains, Phase IV (KMG-V): Genome sequencing to study the core and pangenomes of soil and plant-associated prokaryotes.</title>
        <authorList>
            <person name="Whitman W."/>
        </authorList>
    </citation>
    <scope>NUCLEOTIDE SEQUENCE [LARGE SCALE GENOMIC DNA]</scope>
    <source>
        <strain evidence="3 4">S1</strain>
    </source>
</reference>
<dbReference type="Proteomes" id="UP000522365">
    <property type="component" value="Unassembled WGS sequence"/>
</dbReference>
<keyword evidence="3" id="KW-0808">Transferase</keyword>
<feature type="domain" description="Exonuclease" evidence="2">
    <location>
        <begin position="1"/>
        <end position="203"/>
    </location>
</feature>
<dbReference type="GO" id="GO:0005829">
    <property type="term" value="C:cytosol"/>
    <property type="evidence" value="ECO:0007669"/>
    <property type="project" value="TreeGrafter"/>
</dbReference>
<dbReference type="PANTHER" id="PTHR30231">
    <property type="entry name" value="DNA POLYMERASE III SUBUNIT EPSILON"/>
    <property type="match status" value="1"/>
</dbReference>
<feature type="region of interest" description="Disordered" evidence="1">
    <location>
        <begin position="1"/>
        <end position="21"/>
    </location>
</feature>
<dbReference type="AlphaFoldDB" id="A0A7J9P0K6"/>
<dbReference type="EC" id="2.7.7.7" evidence="3"/>
<dbReference type="Gene3D" id="3.30.420.10">
    <property type="entry name" value="Ribonuclease H-like superfamily/Ribonuclease H"/>
    <property type="match status" value="1"/>
</dbReference>
<dbReference type="InterPro" id="IPR012337">
    <property type="entry name" value="RNaseH-like_sf"/>
</dbReference>
<name>A0A7J9P0K6_METMI</name>
<dbReference type="Pfam" id="PF00929">
    <property type="entry name" value="RNase_T"/>
    <property type="match status" value="1"/>
</dbReference>
<organism evidence="3 4">
    <name type="scientific">Methanococcus maripaludis</name>
    <name type="common">Methanococcus deltae</name>
    <dbReference type="NCBI Taxonomy" id="39152"/>
    <lineage>
        <taxon>Archaea</taxon>
        <taxon>Methanobacteriati</taxon>
        <taxon>Methanobacteriota</taxon>
        <taxon>Methanomada group</taxon>
        <taxon>Methanococci</taxon>
        <taxon>Methanococcales</taxon>
        <taxon>Methanococcaceae</taxon>
        <taxon>Methanococcus</taxon>
    </lineage>
</organism>
<accession>A0A7J9P0K6</accession>
<dbReference type="EMBL" id="JACDUK010000003">
    <property type="protein sequence ID" value="MBA2853478.1"/>
    <property type="molecule type" value="Genomic_DNA"/>
</dbReference>
<dbReference type="GO" id="GO:0008408">
    <property type="term" value="F:3'-5' exonuclease activity"/>
    <property type="evidence" value="ECO:0007669"/>
    <property type="project" value="TreeGrafter"/>
</dbReference>
<dbReference type="CDD" id="cd06127">
    <property type="entry name" value="DEDDh"/>
    <property type="match status" value="1"/>
</dbReference>
<dbReference type="GO" id="GO:0003676">
    <property type="term" value="F:nucleic acid binding"/>
    <property type="evidence" value="ECO:0007669"/>
    <property type="project" value="InterPro"/>
</dbReference>
<dbReference type="PANTHER" id="PTHR30231:SF41">
    <property type="entry name" value="DNA POLYMERASE III SUBUNIT EPSILON"/>
    <property type="match status" value="1"/>
</dbReference>